<evidence type="ECO:0000256" key="2">
    <source>
        <dbReference type="SAM" id="MobiDB-lite"/>
    </source>
</evidence>
<feature type="coiled-coil region" evidence="1">
    <location>
        <begin position="78"/>
        <end position="105"/>
    </location>
</feature>
<dbReference type="EMBL" id="JH159153">
    <property type="protein sequence ID" value="EGZ19210.1"/>
    <property type="molecule type" value="Genomic_DNA"/>
</dbReference>
<keyword evidence="4" id="KW-1185">Reference proteome</keyword>
<gene>
    <name evidence="3" type="ORF">PHYSODRAFT_327510</name>
</gene>
<keyword evidence="1" id="KW-0175">Coiled coil</keyword>
<proteinExistence type="predicted"/>
<dbReference type="OMA" id="KELXEIS"/>
<dbReference type="InParanoid" id="G4ZAL3"/>
<evidence type="ECO:0000256" key="1">
    <source>
        <dbReference type="SAM" id="Coils"/>
    </source>
</evidence>
<evidence type="ECO:0000313" key="4">
    <source>
        <dbReference type="Proteomes" id="UP000002640"/>
    </source>
</evidence>
<feature type="coiled-coil region" evidence="1">
    <location>
        <begin position="159"/>
        <end position="186"/>
    </location>
</feature>
<name>G4ZAL3_PHYSP</name>
<dbReference type="Proteomes" id="UP000002640">
    <property type="component" value="Unassembled WGS sequence"/>
</dbReference>
<feature type="region of interest" description="Disordered" evidence="2">
    <location>
        <begin position="1"/>
        <end position="24"/>
    </location>
</feature>
<organism evidence="3 4">
    <name type="scientific">Phytophthora sojae (strain P6497)</name>
    <name type="common">Soybean stem and root rot agent</name>
    <name type="synonym">Phytophthora megasperma f. sp. glycines</name>
    <dbReference type="NCBI Taxonomy" id="1094619"/>
    <lineage>
        <taxon>Eukaryota</taxon>
        <taxon>Sar</taxon>
        <taxon>Stramenopiles</taxon>
        <taxon>Oomycota</taxon>
        <taxon>Peronosporomycetes</taxon>
        <taxon>Peronosporales</taxon>
        <taxon>Peronosporaceae</taxon>
        <taxon>Phytophthora</taxon>
    </lineage>
</organism>
<dbReference type="RefSeq" id="XP_009521927.1">
    <property type="nucleotide sequence ID" value="XM_009523632.1"/>
</dbReference>
<sequence length="618" mass="70002">MERGHLLAGSAAVSSRPQAESRDAAATDSWASFLQCYDSLLARELAQEHPQFVRALRQLERDSRQQQERQSAQVLATLRLKDARISELQRLVSEQREQLDVVLDELERRETKEDKQVQVDDRRDVEDAIVQTETLERTFVDVEMQTEGQDEEKRVLPLLQKLEKELEAVEQRNVALQRELQRRARVTEEEEVKSDEDEQMEACLETLQKGVEAMDLSCSCVDTPLAFFVGIPQEGTFGGLSKCVNLEHRLEAQAVRLEHLQECLYLWRDAAVQLMKRQNVGDEVSRSVVPSVSQPVAVRCAEGEDGVIDCSVALRGALRQIREDYNRRSGRRYDDEQRVLKDLAQVLAQGKNGVKSAAKMVQKWAGWEARHLDEVRALRQGAAEERAVAASSRVVLLKRIDQLEQRELDLQAALNALRKDMKVHGSRGLLTSMPVDSCERESCGADNCERPLKYPQLMLRLATAEQNLLVKDEQLRAANGTIRALTSCTPAPSSANRAAVFYSANDSDSIAVEAQRSLQQKLEFFRKREKDLVNLGQYFGMEKACLQLKSRLDAEQKHIAMLQAAQQVCEQERDELLMKVEKLESEAVLANITSDSDWLKTTTKIFVTAFGKRNSKQL</sequence>
<evidence type="ECO:0000313" key="3">
    <source>
        <dbReference type="EMBL" id="EGZ19210.1"/>
    </source>
</evidence>
<protein>
    <submittedName>
        <fullName evidence="3">Uncharacterized protein</fullName>
    </submittedName>
</protein>
<dbReference type="SMR" id="G4ZAL3"/>
<accession>G4ZAL3</accession>
<dbReference type="KEGG" id="psoj:PHYSODRAFT_327510"/>
<reference evidence="3 4" key="1">
    <citation type="journal article" date="2006" name="Science">
        <title>Phytophthora genome sequences uncover evolutionary origins and mechanisms of pathogenesis.</title>
        <authorList>
            <person name="Tyler B.M."/>
            <person name="Tripathy S."/>
            <person name="Zhang X."/>
            <person name="Dehal P."/>
            <person name="Jiang R.H."/>
            <person name="Aerts A."/>
            <person name="Arredondo F.D."/>
            <person name="Baxter L."/>
            <person name="Bensasson D."/>
            <person name="Beynon J.L."/>
            <person name="Chapman J."/>
            <person name="Damasceno C.M."/>
            <person name="Dorrance A.E."/>
            <person name="Dou D."/>
            <person name="Dickerman A.W."/>
            <person name="Dubchak I.L."/>
            <person name="Garbelotto M."/>
            <person name="Gijzen M."/>
            <person name="Gordon S.G."/>
            <person name="Govers F."/>
            <person name="Grunwald N.J."/>
            <person name="Huang W."/>
            <person name="Ivors K.L."/>
            <person name="Jones R.W."/>
            <person name="Kamoun S."/>
            <person name="Krampis K."/>
            <person name="Lamour K.H."/>
            <person name="Lee M.K."/>
            <person name="McDonald W.H."/>
            <person name="Medina M."/>
            <person name="Meijer H.J."/>
            <person name="Nordberg E.K."/>
            <person name="Maclean D.J."/>
            <person name="Ospina-Giraldo M.D."/>
            <person name="Morris P.F."/>
            <person name="Phuntumart V."/>
            <person name="Putnam N.H."/>
            <person name="Rash S."/>
            <person name="Rose J.K."/>
            <person name="Sakihama Y."/>
            <person name="Salamov A.A."/>
            <person name="Savidor A."/>
            <person name="Scheuring C.F."/>
            <person name="Smith B.M."/>
            <person name="Sobral B.W."/>
            <person name="Terry A."/>
            <person name="Torto-Alalibo T.A."/>
            <person name="Win J."/>
            <person name="Xu Z."/>
            <person name="Zhang H."/>
            <person name="Grigoriev I.V."/>
            <person name="Rokhsar D.S."/>
            <person name="Boore J.L."/>
        </authorList>
    </citation>
    <scope>NUCLEOTIDE SEQUENCE [LARGE SCALE GENOMIC DNA]</scope>
    <source>
        <strain evidence="3 4">P6497</strain>
    </source>
</reference>
<dbReference type="GeneID" id="20645620"/>
<dbReference type="AlphaFoldDB" id="G4ZAL3"/>